<proteinExistence type="predicted"/>
<comment type="caution">
    <text evidence="1">The sequence shown here is derived from an EMBL/GenBank/DDBJ whole genome shotgun (WGS) entry which is preliminary data.</text>
</comment>
<reference evidence="1 2" key="1">
    <citation type="journal article" date="2022" name="DNA Res.">
        <title>Chromosomal-level genome assembly of the orchid tree Bauhinia variegata (Leguminosae; Cercidoideae) supports the allotetraploid origin hypothesis of Bauhinia.</title>
        <authorList>
            <person name="Zhong Y."/>
            <person name="Chen Y."/>
            <person name="Zheng D."/>
            <person name="Pang J."/>
            <person name="Liu Y."/>
            <person name="Luo S."/>
            <person name="Meng S."/>
            <person name="Qian L."/>
            <person name="Wei D."/>
            <person name="Dai S."/>
            <person name="Zhou R."/>
        </authorList>
    </citation>
    <scope>NUCLEOTIDE SEQUENCE [LARGE SCALE GENOMIC DNA]</scope>
    <source>
        <strain evidence="1">BV-YZ2020</strain>
    </source>
</reference>
<gene>
    <name evidence="1" type="ORF">L6164_016398</name>
</gene>
<keyword evidence="2" id="KW-1185">Reference proteome</keyword>
<dbReference type="Proteomes" id="UP000828941">
    <property type="component" value="Chromosome 6"/>
</dbReference>
<name>A0ACB9NQY3_BAUVA</name>
<sequence>MHVCFKCRCCNTLANSQTETGMVFSFFREMGIDHEETETLVSHPEFTLVSMDSMRARVLSLQSIGLDRLALYHLITKRPTSLIAKEVDPLLRFLRDELQGQLEQAQIKRLLSATEPRFLVGFDKKVALLVNRGIPREKIAHVLNNVNLTKALCHRSVDEIDRIMAFLDPFGGISLIVKRPSILNFDLDSQLIPRTRLLVELSGGDEDATGTVLRKLPAILNYSVEHVEGHLELLRSFAGLNDEQIFRIMLVFPNIISASRERKLRPRIQFLKECGLNSEDIFKFLIRAPLFLGHSFHDNIANKLVFLVKIGYKHRTKDMAMAMASTTRTSCENLQKVIGLFLSYGFSFADILAMSKRHPQILQYKHISSEKKIEYLVGELGRDKEELLVFPAFLGYKLDARIKLRYEEKKGIRGEGMSLNKLLTVSTERFTGKIKKAKSARAIDSLNGEESS</sequence>
<dbReference type="EMBL" id="CM039431">
    <property type="protein sequence ID" value="KAI4338044.1"/>
    <property type="molecule type" value="Genomic_DNA"/>
</dbReference>
<evidence type="ECO:0000313" key="2">
    <source>
        <dbReference type="Proteomes" id="UP000828941"/>
    </source>
</evidence>
<protein>
    <submittedName>
        <fullName evidence="1">Uncharacterized protein</fullName>
    </submittedName>
</protein>
<accession>A0ACB9NQY3</accession>
<evidence type="ECO:0000313" key="1">
    <source>
        <dbReference type="EMBL" id="KAI4338044.1"/>
    </source>
</evidence>
<organism evidence="1 2">
    <name type="scientific">Bauhinia variegata</name>
    <name type="common">Purple orchid tree</name>
    <name type="synonym">Phanera variegata</name>
    <dbReference type="NCBI Taxonomy" id="167791"/>
    <lineage>
        <taxon>Eukaryota</taxon>
        <taxon>Viridiplantae</taxon>
        <taxon>Streptophyta</taxon>
        <taxon>Embryophyta</taxon>
        <taxon>Tracheophyta</taxon>
        <taxon>Spermatophyta</taxon>
        <taxon>Magnoliopsida</taxon>
        <taxon>eudicotyledons</taxon>
        <taxon>Gunneridae</taxon>
        <taxon>Pentapetalae</taxon>
        <taxon>rosids</taxon>
        <taxon>fabids</taxon>
        <taxon>Fabales</taxon>
        <taxon>Fabaceae</taxon>
        <taxon>Cercidoideae</taxon>
        <taxon>Cercideae</taxon>
        <taxon>Bauhiniinae</taxon>
        <taxon>Bauhinia</taxon>
    </lineage>
</organism>